<comment type="similarity">
    <text evidence="2">Belongs to the methyltransferase superfamily. Trimethylguanosine synthase family.</text>
</comment>
<dbReference type="EMBL" id="PKPP01008056">
    <property type="protein sequence ID" value="PWA51701.1"/>
    <property type="molecule type" value="Genomic_DNA"/>
</dbReference>
<dbReference type="PANTHER" id="PTHR14741">
    <property type="entry name" value="S-ADENOSYLMETHIONINE-DEPENDENT METHYLTRANSFERASE RELATED"/>
    <property type="match status" value="1"/>
</dbReference>
<dbReference type="Gene3D" id="2.20.70.10">
    <property type="match status" value="1"/>
</dbReference>
<dbReference type="InterPro" id="IPR029063">
    <property type="entry name" value="SAM-dependent_MTases_sf"/>
</dbReference>
<dbReference type="OrthoDB" id="194443at2759"/>
<protein>
    <recommendedName>
        <fullName evidence="1">Trimethylguanosine synthase</fullName>
    </recommendedName>
    <alternativeName>
        <fullName evidence="7">Cap-specific guanine-N(2) methyltransferase</fullName>
    </alternativeName>
</protein>
<dbReference type="SMART" id="SM00456">
    <property type="entry name" value="WW"/>
    <property type="match status" value="2"/>
</dbReference>
<feature type="domain" description="WW" evidence="8">
    <location>
        <begin position="176"/>
        <end position="210"/>
    </location>
</feature>
<dbReference type="Pfam" id="PF09445">
    <property type="entry name" value="Methyltransf_15"/>
    <property type="match status" value="1"/>
</dbReference>
<dbReference type="InterPro" id="IPR019012">
    <property type="entry name" value="RNA_cap_Gua-N2-MeTrfase"/>
</dbReference>
<organism evidence="9 10">
    <name type="scientific">Artemisia annua</name>
    <name type="common">Sweet wormwood</name>
    <dbReference type="NCBI Taxonomy" id="35608"/>
    <lineage>
        <taxon>Eukaryota</taxon>
        <taxon>Viridiplantae</taxon>
        <taxon>Streptophyta</taxon>
        <taxon>Embryophyta</taxon>
        <taxon>Tracheophyta</taxon>
        <taxon>Spermatophyta</taxon>
        <taxon>Magnoliopsida</taxon>
        <taxon>eudicotyledons</taxon>
        <taxon>Gunneridae</taxon>
        <taxon>Pentapetalae</taxon>
        <taxon>asterids</taxon>
        <taxon>campanulids</taxon>
        <taxon>Asterales</taxon>
        <taxon>Asteraceae</taxon>
        <taxon>Asteroideae</taxon>
        <taxon>Anthemideae</taxon>
        <taxon>Artemisiinae</taxon>
        <taxon>Artemisia</taxon>
    </lineage>
</organism>
<dbReference type="SUPFAM" id="SSF53335">
    <property type="entry name" value="S-adenosyl-L-methionine-dependent methyltransferases"/>
    <property type="match status" value="1"/>
</dbReference>
<dbReference type="Proteomes" id="UP000245207">
    <property type="component" value="Unassembled WGS sequence"/>
</dbReference>
<comment type="catalytic activity">
    <reaction evidence="6">
        <text>a 5'-end (N(7)-methyl 5'-triphosphoguanosine)-ribonucleoside in snRNA + S-adenosyl-L-methionine = a 5'-end (N(2),N(7)-dimethyl 5'-triphosphoguanosine)-ribonucleoside in snRNA + S-adenosyl-L-homocysteine + H(+)</text>
        <dbReference type="Rhea" id="RHEA:78471"/>
        <dbReference type="Rhea" id="RHEA-COMP:19085"/>
        <dbReference type="Rhea" id="RHEA-COMP:19087"/>
        <dbReference type="ChEBI" id="CHEBI:15378"/>
        <dbReference type="ChEBI" id="CHEBI:57856"/>
        <dbReference type="ChEBI" id="CHEBI:59789"/>
        <dbReference type="ChEBI" id="CHEBI:156461"/>
        <dbReference type="ChEBI" id="CHEBI:172880"/>
    </reaction>
    <physiologicalReaction direction="left-to-right" evidence="6">
        <dbReference type="Rhea" id="RHEA:78472"/>
    </physiologicalReaction>
</comment>
<sequence length="464" mass="53145">MDDKVELENDPLIKRLGSKFKLTEVHFSVDWYTGLTFHVEYNPIDTGTFSHTHAVDGSGESPDTGCLEVSGDPLVQRSEVKEICFKRPEELNVAVNSQYHDNCDTVNDESDWITCLVENSKKYRFYNQRTQESTWEPPLGKDPLVQRSEVKEIYFERPEELNVTVNSDYPDNCDTVNDESNWITCLVENSMKYRFYNQITQESTWEPPLGKEEISSLLQLVGHELTADSVDRSEERRLSVGNIELKGDVLWEDYFWDIREYWHQRYMLFSKYDEGIQMDKEGWFSATPECIAEHHAYRCGGGIVVDCFTGVGGNAIRFAPKTTHVIAIDIDPKKIECAQHNATVYGVKDHIDFITGDSFTLAQKLKADTVFLSLPWGGPKYTKAKIFDINTMLKPHGGQFLFNVAKEIAPKVVMFLPKNVNIRQLAELSLSASPPWRLEVEKNILNDELKAITAYFTNPLVYTD</sequence>
<dbReference type="STRING" id="35608.A0A2U1LRS8"/>
<dbReference type="FunFam" id="3.40.50.150:FF:000305">
    <property type="entry name" value="S-adenosyl-L-methionine-dependent methyltransferase superfamily protein"/>
    <property type="match status" value="1"/>
</dbReference>
<evidence type="ECO:0000256" key="3">
    <source>
        <dbReference type="ARBA" id="ARBA00047418"/>
    </source>
</evidence>
<evidence type="ECO:0000256" key="6">
    <source>
        <dbReference type="ARBA" id="ARBA00049075"/>
    </source>
</evidence>
<evidence type="ECO:0000313" key="9">
    <source>
        <dbReference type="EMBL" id="PWA51701.1"/>
    </source>
</evidence>
<dbReference type="CDD" id="cd00201">
    <property type="entry name" value="WW"/>
    <property type="match status" value="2"/>
</dbReference>
<comment type="catalytic activity">
    <reaction evidence="3">
        <text>a 5'-end (N(2),N(7)-dimethyl 5'-triphosphoguanosine)-ribonucleoside in snoRNA + S-adenosyl-L-methionine = a 5'-end (N(2),N(2),N(7)-trimethyl 5'-triphosphoguanosine)-ribonucleoside in snoRNA + S-adenosyl-L-homocysteine + H(+)</text>
        <dbReference type="Rhea" id="RHEA:78507"/>
        <dbReference type="Rhea" id="RHEA-COMP:19088"/>
        <dbReference type="Rhea" id="RHEA-COMP:19090"/>
        <dbReference type="ChEBI" id="CHEBI:15378"/>
        <dbReference type="ChEBI" id="CHEBI:57856"/>
        <dbReference type="ChEBI" id="CHEBI:59789"/>
        <dbReference type="ChEBI" id="CHEBI:167623"/>
        <dbReference type="ChEBI" id="CHEBI:172880"/>
    </reaction>
    <physiologicalReaction direction="left-to-right" evidence="3">
        <dbReference type="Rhea" id="RHEA:78508"/>
    </physiologicalReaction>
</comment>
<dbReference type="PANTHER" id="PTHR14741:SF32">
    <property type="entry name" value="TRIMETHYLGUANOSINE SYNTHASE"/>
    <property type="match status" value="1"/>
</dbReference>
<dbReference type="PROSITE" id="PS50020">
    <property type="entry name" value="WW_DOMAIN_2"/>
    <property type="match status" value="2"/>
</dbReference>
<evidence type="ECO:0000256" key="1">
    <source>
        <dbReference type="ARBA" id="ARBA00018517"/>
    </source>
</evidence>
<keyword evidence="10" id="KW-1185">Reference proteome</keyword>
<dbReference type="GO" id="GO:0005634">
    <property type="term" value="C:nucleus"/>
    <property type="evidence" value="ECO:0007669"/>
    <property type="project" value="TreeGrafter"/>
</dbReference>
<dbReference type="InterPro" id="IPR001202">
    <property type="entry name" value="WW_dom"/>
</dbReference>
<dbReference type="GO" id="GO:0071164">
    <property type="term" value="F:RNA cap trimethylguanosine synthase activity"/>
    <property type="evidence" value="ECO:0007669"/>
    <property type="project" value="TreeGrafter"/>
</dbReference>
<reference evidence="9 10" key="1">
    <citation type="journal article" date="2018" name="Mol. Plant">
        <title>The genome of Artemisia annua provides insight into the evolution of Asteraceae family and artemisinin biosynthesis.</title>
        <authorList>
            <person name="Shen Q."/>
            <person name="Zhang L."/>
            <person name="Liao Z."/>
            <person name="Wang S."/>
            <person name="Yan T."/>
            <person name="Shi P."/>
            <person name="Liu M."/>
            <person name="Fu X."/>
            <person name="Pan Q."/>
            <person name="Wang Y."/>
            <person name="Lv Z."/>
            <person name="Lu X."/>
            <person name="Zhang F."/>
            <person name="Jiang W."/>
            <person name="Ma Y."/>
            <person name="Chen M."/>
            <person name="Hao X."/>
            <person name="Li L."/>
            <person name="Tang Y."/>
            <person name="Lv G."/>
            <person name="Zhou Y."/>
            <person name="Sun X."/>
            <person name="Brodelius P.E."/>
            <person name="Rose J.K.C."/>
            <person name="Tang K."/>
        </authorList>
    </citation>
    <scope>NUCLEOTIDE SEQUENCE [LARGE SCALE GENOMIC DNA]</scope>
    <source>
        <strain evidence="10">cv. Huhao1</strain>
        <tissue evidence="9">Leaf</tissue>
    </source>
</reference>
<evidence type="ECO:0000256" key="2">
    <source>
        <dbReference type="ARBA" id="ARBA00025783"/>
    </source>
</evidence>
<evidence type="ECO:0000256" key="5">
    <source>
        <dbReference type="ARBA" id="ARBA00048763"/>
    </source>
</evidence>
<gene>
    <name evidence="9" type="ORF">CTI12_AA272770</name>
</gene>
<evidence type="ECO:0000313" key="10">
    <source>
        <dbReference type="Proteomes" id="UP000245207"/>
    </source>
</evidence>
<feature type="domain" description="WW" evidence="8">
    <location>
        <begin position="106"/>
        <end position="140"/>
    </location>
</feature>
<name>A0A2U1LRS8_ARTAN</name>
<dbReference type="AlphaFoldDB" id="A0A2U1LRS8"/>
<comment type="caution">
    <text evidence="9">The sequence shown here is derived from an EMBL/GenBank/DDBJ whole genome shotgun (WGS) entry which is preliminary data.</text>
</comment>
<evidence type="ECO:0000259" key="8">
    <source>
        <dbReference type="PROSITE" id="PS50020"/>
    </source>
</evidence>
<accession>A0A2U1LRS8</accession>
<proteinExistence type="inferred from homology"/>
<evidence type="ECO:0000256" key="7">
    <source>
        <dbReference type="ARBA" id="ARBA00049790"/>
    </source>
</evidence>
<dbReference type="Gene3D" id="3.40.50.150">
    <property type="entry name" value="Vaccinia Virus protein VP39"/>
    <property type="match status" value="1"/>
</dbReference>
<evidence type="ECO:0000256" key="4">
    <source>
        <dbReference type="ARBA" id="ARBA00048740"/>
    </source>
</evidence>
<dbReference type="CDD" id="cd02440">
    <property type="entry name" value="AdoMet_MTases"/>
    <property type="match status" value="1"/>
</dbReference>
<comment type="catalytic activity">
    <reaction evidence="4">
        <text>a 5'-end (N(7)-methyl 5'-triphosphoguanosine)-ribonucleoside in snoRNA + S-adenosyl-L-methionine = a 5'-end (N(2),N(7)-dimethyl 5'-triphosphoguanosine)-ribonucleoside in snoRNA + S-adenosyl-L-homocysteine + H(+)</text>
        <dbReference type="Rhea" id="RHEA:78475"/>
        <dbReference type="Rhea" id="RHEA-COMP:19086"/>
        <dbReference type="Rhea" id="RHEA-COMP:19088"/>
        <dbReference type="ChEBI" id="CHEBI:15378"/>
        <dbReference type="ChEBI" id="CHEBI:57856"/>
        <dbReference type="ChEBI" id="CHEBI:59789"/>
        <dbReference type="ChEBI" id="CHEBI:156461"/>
        <dbReference type="ChEBI" id="CHEBI:172880"/>
    </reaction>
    <physiologicalReaction direction="left-to-right" evidence="4">
        <dbReference type="Rhea" id="RHEA:78476"/>
    </physiologicalReaction>
</comment>
<comment type="catalytic activity">
    <reaction evidence="5">
        <text>a 5'-end (N(2),N(7)-dimethyl 5'-triphosphoguanosine)-ribonucleoside in snRNA + S-adenosyl-L-methionine = a 5'-end (N(2),N(2),N(7)-trimethyl 5'-triphosphoguanosine)-ribonucleoside in snRNA + S-adenosyl-L-homocysteine + H(+)</text>
        <dbReference type="Rhea" id="RHEA:78479"/>
        <dbReference type="Rhea" id="RHEA-COMP:19087"/>
        <dbReference type="Rhea" id="RHEA-COMP:19089"/>
        <dbReference type="ChEBI" id="CHEBI:15378"/>
        <dbReference type="ChEBI" id="CHEBI:57856"/>
        <dbReference type="ChEBI" id="CHEBI:59789"/>
        <dbReference type="ChEBI" id="CHEBI:167623"/>
        <dbReference type="ChEBI" id="CHEBI:172880"/>
    </reaction>
    <physiologicalReaction direction="left-to-right" evidence="5">
        <dbReference type="Rhea" id="RHEA:78480"/>
    </physiologicalReaction>
</comment>